<evidence type="ECO:0000256" key="1">
    <source>
        <dbReference type="ARBA" id="ARBA00023015"/>
    </source>
</evidence>
<gene>
    <name evidence="4" type="ORF">FY550_06725</name>
</gene>
<dbReference type="STRING" id="657387.BH688_02960"/>
<dbReference type="InterPro" id="IPR036286">
    <property type="entry name" value="LexA/Signal_pep-like_sf"/>
</dbReference>
<protein>
    <submittedName>
        <fullName evidence="4">Helix-turn-helix transcriptional regulator</fullName>
    </submittedName>
</protein>
<dbReference type="CDD" id="cd00093">
    <property type="entry name" value="HTH_XRE"/>
    <property type="match status" value="1"/>
</dbReference>
<dbReference type="Pfam" id="PF01381">
    <property type="entry name" value="HTH_3"/>
    <property type="match status" value="1"/>
</dbReference>
<dbReference type="EMBL" id="CP043420">
    <property type="protein sequence ID" value="QEL10847.1"/>
    <property type="molecule type" value="Genomic_DNA"/>
</dbReference>
<dbReference type="Gene3D" id="2.10.109.10">
    <property type="entry name" value="Umud Fragment, subunit A"/>
    <property type="match status" value="1"/>
</dbReference>
<dbReference type="SMART" id="SM00530">
    <property type="entry name" value="HTH_XRE"/>
    <property type="match status" value="1"/>
</dbReference>
<dbReference type="InterPro" id="IPR015927">
    <property type="entry name" value="Peptidase_S24_S26A/B/C"/>
</dbReference>
<dbReference type="OrthoDB" id="8613261at2"/>
<accession>A0A1S1NYL5</accession>
<dbReference type="InterPro" id="IPR010982">
    <property type="entry name" value="Lambda_DNA-bd_dom_sf"/>
</dbReference>
<keyword evidence="1" id="KW-0805">Transcription regulation</keyword>
<dbReference type="SUPFAM" id="SSF51306">
    <property type="entry name" value="LexA/Signal peptidase"/>
    <property type="match status" value="1"/>
</dbReference>
<evidence type="ECO:0000256" key="2">
    <source>
        <dbReference type="ARBA" id="ARBA00023125"/>
    </source>
</evidence>
<dbReference type="SUPFAM" id="SSF47413">
    <property type="entry name" value="lambda repressor-like DNA-binding domains"/>
    <property type="match status" value="1"/>
</dbReference>
<evidence type="ECO:0000313" key="4">
    <source>
        <dbReference type="EMBL" id="QEL10847.1"/>
    </source>
</evidence>
<dbReference type="Pfam" id="PF00717">
    <property type="entry name" value="Peptidase_S24"/>
    <property type="match status" value="1"/>
</dbReference>
<dbReference type="PANTHER" id="PTHR40661">
    <property type="match status" value="1"/>
</dbReference>
<dbReference type="PROSITE" id="PS50943">
    <property type="entry name" value="HTH_CROC1"/>
    <property type="match status" value="1"/>
</dbReference>
<keyword evidence="2" id="KW-0238">DNA-binding</keyword>
<dbReference type="RefSeq" id="WP_070977030.1">
    <property type="nucleotide sequence ID" value="NZ_CP043420.1"/>
</dbReference>
<dbReference type="Gene3D" id="1.10.260.40">
    <property type="entry name" value="lambda repressor-like DNA-binding domains"/>
    <property type="match status" value="1"/>
</dbReference>
<dbReference type="PANTHER" id="PTHR40661:SF3">
    <property type="entry name" value="FELS-1 PROPHAGE TRANSCRIPTIONAL REGULATOR"/>
    <property type="match status" value="1"/>
</dbReference>
<organism evidence="4 5">
    <name type="scientific">Kushneria phosphatilytica</name>
    <dbReference type="NCBI Taxonomy" id="657387"/>
    <lineage>
        <taxon>Bacteria</taxon>
        <taxon>Pseudomonadati</taxon>
        <taxon>Pseudomonadota</taxon>
        <taxon>Gammaproteobacteria</taxon>
        <taxon>Oceanospirillales</taxon>
        <taxon>Halomonadaceae</taxon>
        <taxon>Kushneria</taxon>
    </lineage>
</organism>
<evidence type="ECO:0000313" key="5">
    <source>
        <dbReference type="Proteomes" id="UP000322553"/>
    </source>
</evidence>
<name>A0A1S1NYL5_9GAMM</name>
<proteinExistence type="predicted"/>
<dbReference type="AlphaFoldDB" id="A0A1S1NYL5"/>
<dbReference type="GO" id="GO:0003677">
    <property type="term" value="F:DNA binding"/>
    <property type="evidence" value="ECO:0007669"/>
    <property type="project" value="UniProtKB-KW"/>
</dbReference>
<keyword evidence="3" id="KW-0804">Transcription</keyword>
<reference evidence="4 5" key="1">
    <citation type="submission" date="2019-08" db="EMBL/GenBank/DDBJ databases">
        <title>Complete genome sequence of Kushneria sp. YCWA18, a halophilic phosphate-solubilizing bacterium isolated from Daqiao saltern in China.</title>
        <authorList>
            <person name="Du G.-X."/>
            <person name="Qu L.-Y."/>
        </authorList>
    </citation>
    <scope>NUCLEOTIDE SEQUENCE [LARGE SCALE GENOMIC DNA]</scope>
    <source>
        <strain evidence="4 5">YCWA18</strain>
    </source>
</reference>
<dbReference type="InterPro" id="IPR001387">
    <property type="entry name" value="Cro/C1-type_HTH"/>
</dbReference>
<sequence length="249" mass="28106">MEKHIGNRIRERRIELGLTQPQLGEAVGKTKGTVSQWESGLTRPKGETLIQVADKLRVSERWLLYGDSENAAYPKYTDLPRQGENLSVQENRPVYVWDAPEDLPDGEYVIVPRVDVKLSAGTGELVFHEELKDQGNAYRIGWVRQHHLDPKKLITATVKGASMSPTLPDGASVTIDTRHNEVDDGKVYAIGYGDEVKIKRLYKRFDGSLILRSDNPDKTAHPDEIIQGDDLQFIRIIGRYVAHMYDGDI</sequence>
<dbReference type="Proteomes" id="UP000322553">
    <property type="component" value="Chromosome"/>
</dbReference>
<evidence type="ECO:0000256" key="3">
    <source>
        <dbReference type="ARBA" id="ARBA00023163"/>
    </source>
</evidence>
<keyword evidence="5" id="KW-1185">Reference proteome</keyword>
<dbReference type="InterPro" id="IPR039418">
    <property type="entry name" value="LexA-like"/>
</dbReference>
<dbReference type="CDD" id="cd06529">
    <property type="entry name" value="S24_LexA-like"/>
    <property type="match status" value="1"/>
</dbReference>
<dbReference type="KEGG" id="kuy:FY550_06725"/>